<reference evidence="1 2" key="1">
    <citation type="submission" date="2015-05" db="EMBL/GenBank/DDBJ databases">
        <title>Draft genome sequence of Lampropedia sp. CT6, isolated from the microbial mat of a hot water spring, located at Manikaran, India.</title>
        <authorList>
            <person name="Tripathi C."/>
            <person name="Rani P."/>
            <person name="Mahato N.K."/>
            <person name="Lal R."/>
        </authorList>
    </citation>
    <scope>NUCLEOTIDE SEQUENCE [LARGE SCALE GENOMIC DNA]</scope>
    <source>
        <strain evidence="1 2">CT6</strain>
    </source>
</reference>
<dbReference type="EMBL" id="LBNQ01000008">
    <property type="protein sequence ID" value="KKW69268.1"/>
    <property type="molecule type" value="Genomic_DNA"/>
</dbReference>
<keyword evidence="2" id="KW-1185">Reference proteome</keyword>
<dbReference type="Proteomes" id="UP000050580">
    <property type="component" value="Unassembled WGS sequence"/>
</dbReference>
<evidence type="ECO:0000313" key="2">
    <source>
        <dbReference type="Proteomes" id="UP000050580"/>
    </source>
</evidence>
<proteinExistence type="predicted"/>
<dbReference type="AlphaFoldDB" id="A0A0U1Q3C6"/>
<dbReference type="OrthoDB" id="5297048at2"/>
<protein>
    <submittedName>
        <fullName evidence="1">Uncharacterized protein</fullName>
    </submittedName>
</protein>
<name>A0A0U1Q3C6_9BURK</name>
<sequence length="101" mass="10863">MPKEVIIKLSASQEVHLQPGSALTQQDARQWLDQQFVELECEPLRASGKVLTADKVLAIANTATREQLESPQWSSAFASAITAALGKDTVLVDLPAGSISF</sequence>
<comment type="caution">
    <text evidence="1">The sequence shown here is derived from an EMBL/GenBank/DDBJ whole genome shotgun (WGS) entry which is preliminary data.</text>
</comment>
<dbReference type="STRING" id="1610491.AAV94_00615"/>
<dbReference type="PATRIC" id="fig|1610491.3.peg.130"/>
<gene>
    <name evidence="1" type="ORF">AAV94_00615</name>
</gene>
<evidence type="ECO:0000313" key="1">
    <source>
        <dbReference type="EMBL" id="KKW69268.1"/>
    </source>
</evidence>
<accession>A0A0U1Q3C6</accession>
<organism evidence="1 2">
    <name type="scientific">Lampropedia cohaerens</name>
    <dbReference type="NCBI Taxonomy" id="1610491"/>
    <lineage>
        <taxon>Bacteria</taxon>
        <taxon>Pseudomonadati</taxon>
        <taxon>Pseudomonadota</taxon>
        <taxon>Betaproteobacteria</taxon>
        <taxon>Burkholderiales</taxon>
        <taxon>Comamonadaceae</taxon>
        <taxon>Lampropedia</taxon>
    </lineage>
</organism>
<dbReference type="RefSeq" id="WP_046740389.1">
    <property type="nucleotide sequence ID" value="NZ_LBNQ01000008.1"/>
</dbReference>